<dbReference type="InterPro" id="IPR052710">
    <property type="entry name" value="CAAX_protease"/>
</dbReference>
<evidence type="ECO:0000313" key="3">
    <source>
        <dbReference type="EMBL" id="WHX10473.1"/>
    </source>
</evidence>
<keyword evidence="1" id="KW-0812">Transmembrane</keyword>
<organism evidence="3 4">
    <name type="scientific">Phocaeicola dorei</name>
    <dbReference type="NCBI Taxonomy" id="357276"/>
    <lineage>
        <taxon>Bacteria</taxon>
        <taxon>Pseudomonadati</taxon>
        <taxon>Bacteroidota</taxon>
        <taxon>Bacteroidia</taxon>
        <taxon>Bacteroidales</taxon>
        <taxon>Bacteroidaceae</taxon>
        <taxon>Phocaeicola</taxon>
    </lineage>
</organism>
<proteinExistence type="predicted"/>
<keyword evidence="1" id="KW-1133">Transmembrane helix</keyword>
<protein>
    <submittedName>
        <fullName evidence="3">CPBP family intramembrane metalloprotease</fullName>
        <ecNumber evidence="3">3.4.-.-</ecNumber>
    </submittedName>
</protein>
<feature type="transmembrane region" description="Helical" evidence="1">
    <location>
        <begin position="111"/>
        <end position="129"/>
    </location>
</feature>
<evidence type="ECO:0000259" key="2">
    <source>
        <dbReference type="Pfam" id="PF02517"/>
    </source>
</evidence>
<dbReference type="GO" id="GO:0080120">
    <property type="term" value="P:CAAX-box protein maturation"/>
    <property type="evidence" value="ECO:0007669"/>
    <property type="project" value="UniProtKB-ARBA"/>
</dbReference>
<reference evidence="3" key="1">
    <citation type="journal article" date="2023" name="Nat. Commun.">
        <title>Identification of a novel Human Milk Oligosaccharides utilization cluster in the infant gut commensal Bacteroides dorei.</title>
        <authorList>
            <person name="Kijner S."/>
            <person name="Ennis D."/>
            <person name="Shmorak S."/>
            <person name="Florentin A."/>
            <person name="Yassour M."/>
        </authorList>
    </citation>
    <scope>NUCLEOTIDE SEQUENCE</scope>
    <source>
        <strain evidence="3">2</strain>
    </source>
</reference>
<dbReference type="EMBL" id="CP126056">
    <property type="protein sequence ID" value="WHX10473.1"/>
    <property type="molecule type" value="Genomic_DNA"/>
</dbReference>
<gene>
    <name evidence="3" type="ORF">QNN11_02855</name>
</gene>
<keyword evidence="3" id="KW-0378">Hydrolase</keyword>
<feature type="transmembrane region" description="Helical" evidence="1">
    <location>
        <begin position="37"/>
        <end position="55"/>
    </location>
</feature>
<evidence type="ECO:0000313" key="4">
    <source>
        <dbReference type="Proteomes" id="UP001177934"/>
    </source>
</evidence>
<evidence type="ECO:0000256" key="1">
    <source>
        <dbReference type="SAM" id="Phobius"/>
    </source>
</evidence>
<dbReference type="PANTHER" id="PTHR36435">
    <property type="entry name" value="SLR1288 PROTEIN"/>
    <property type="match status" value="1"/>
</dbReference>
<dbReference type="AlphaFoldDB" id="A0AA95HM52"/>
<dbReference type="EC" id="3.4.-.-" evidence="3"/>
<dbReference type="Pfam" id="PF02517">
    <property type="entry name" value="Rce1-like"/>
    <property type="match status" value="1"/>
</dbReference>
<sequence>MCIPLLLSAQFIAGILNEALDLTDTNQELFISMSHNIFGVLSIAIVVPILEEFLFRGAIEGHLLRKGWSPKWAILVSALIFGIIHGNPAQIPFAFLIGLLFGWLYYRTGSLVPGIVGHIINNSFGAWTMFTATREELSQTTMETLGTTITYILLVLAIIVFIGMYLYLNKYLPKPTNIQVKAINEQDITI</sequence>
<name>A0AA95HM52_9BACT</name>
<accession>A0AA95HM52</accession>
<keyword evidence="3" id="KW-0645">Protease</keyword>
<dbReference type="GO" id="GO:0008237">
    <property type="term" value="F:metallopeptidase activity"/>
    <property type="evidence" value="ECO:0007669"/>
    <property type="project" value="UniProtKB-KW"/>
</dbReference>
<dbReference type="GO" id="GO:0004175">
    <property type="term" value="F:endopeptidase activity"/>
    <property type="evidence" value="ECO:0007669"/>
    <property type="project" value="UniProtKB-ARBA"/>
</dbReference>
<dbReference type="Proteomes" id="UP001177934">
    <property type="component" value="Chromosome"/>
</dbReference>
<dbReference type="PANTHER" id="PTHR36435:SF1">
    <property type="entry name" value="CAAX AMINO TERMINAL PROTEASE FAMILY PROTEIN"/>
    <property type="match status" value="1"/>
</dbReference>
<keyword evidence="1" id="KW-0472">Membrane</keyword>
<keyword evidence="3" id="KW-0482">Metalloprotease</keyword>
<dbReference type="InterPro" id="IPR003675">
    <property type="entry name" value="Rce1/LyrA-like_dom"/>
</dbReference>
<feature type="transmembrane region" description="Helical" evidence="1">
    <location>
        <begin position="149"/>
        <end position="168"/>
    </location>
</feature>
<feature type="domain" description="CAAX prenyl protease 2/Lysostaphin resistance protein A-like" evidence="2">
    <location>
        <begin position="36"/>
        <end position="123"/>
    </location>
</feature>
<feature type="transmembrane region" description="Helical" evidence="1">
    <location>
        <begin position="90"/>
        <end position="106"/>
    </location>
</feature>